<evidence type="ECO:0000313" key="2">
    <source>
        <dbReference type="EMBL" id="KAJ9663242.1"/>
    </source>
</evidence>
<dbReference type="EMBL" id="JAPDRL010000044">
    <property type="protein sequence ID" value="KAJ9663242.1"/>
    <property type="molecule type" value="Genomic_DNA"/>
</dbReference>
<organism evidence="2 3">
    <name type="scientific">Coniosporium apollinis</name>
    <dbReference type="NCBI Taxonomy" id="61459"/>
    <lineage>
        <taxon>Eukaryota</taxon>
        <taxon>Fungi</taxon>
        <taxon>Dikarya</taxon>
        <taxon>Ascomycota</taxon>
        <taxon>Pezizomycotina</taxon>
        <taxon>Dothideomycetes</taxon>
        <taxon>Dothideomycetes incertae sedis</taxon>
        <taxon>Coniosporium</taxon>
    </lineage>
</organism>
<name>A0ABQ9NU58_9PEZI</name>
<keyword evidence="1" id="KW-0812">Transmembrane</keyword>
<comment type="caution">
    <text evidence="2">The sequence shown here is derived from an EMBL/GenBank/DDBJ whole genome shotgun (WGS) entry which is preliminary data.</text>
</comment>
<dbReference type="PANTHER" id="PTHR32251">
    <property type="entry name" value="3-OXO-5-ALPHA-STEROID 4-DEHYDROGENASE"/>
    <property type="match status" value="1"/>
</dbReference>
<dbReference type="Pfam" id="PF06966">
    <property type="entry name" value="DUF1295"/>
    <property type="match status" value="1"/>
</dbReference>
<proteinExistence type="predicted"/>
<evidence type="ECO:0000256" key="1">
    <source>
        <dbReference type="SAM" id="Phobius"/>
    </source>
</evidence>
<feature type="transmembrane region" description="Helical" evidence="1">
    <location>
        <begin position="12"/>
        <end position="34"/>
    </location>
</feature>
<keyword evidence="1" id="KW-0472">Membrane</keyword>
<gene>
    <name evidence="2" type="ORF">H2201_005686</name>
</gene>
<keyword evidence="1" id="KW-1133">Transmembrane helix</keyword>
<evidence type="ECO:0000313" key="3">
    <source>
        <dbReference type="Proteomes" id="UP001172684"/>
    </source>
</evidence>
<dbReference type="PROSITE" id="PS50244">
    <property type="entry name" value="S5A_REDUCTASE"/>
    <property type="match status" value="1"/>
</dbReference>
<dbReference type="PANTHER" id="PTHR32251:SF15">
    <property type="entry name" value="3-OXO-5-ALPHA-STEROID 4-DEHYDROGENASE (DUF1295)"/>
    <property type="match status" value="1"/>
</dbReference>
<reference evidence="2" key="1">
    <citation type="submission" date="2022-10" db="EMBL/GenBank/DDBJ databases">
        <title>Culturing micro-colonial fungi from biological soil crusts in the Mojave desert and describing Neophaeococcomyces mojavensis, and introducing the new genera and species Taxawa tesnikishii.</title>
        <authorList>
            <person name="Kurbessoian T."/>
            <person name="Stajich J.E."/>
        </authorList>
    </citation>
    <scope>NUCLEOTIDE SEQUENCE</scope>
    <source>
        <strain evidence="2">TK_1</strain>
    </source>
</reference>
<dbReference type="Gene3D" id="1.20.120.1630">
    <property type="match status" value="1"/>
</dbReference>
<dbReference type="Proteomes" id="UP001172684">
    <property type="component" value="Unassembled WGS sequence"/>
</dbReference>
<sequence length="175" mass="19613">MALGGALKQIIWLLFICSAEVPIYLSAAIGGLNTAADTANTLLFLWAPRFRNSVSSYLGIPLYAIGIYLELASELQRRAFKSDPRPRGPNHARVHSTGLFALARHINYTGFALWRAGYAMAAAGVPWSIVTGGFFLWDFASRAVPSLEGYMREKYGEEWREVERRVRWRLVPGVY</sequence>
<dbReference type="InterPro" id="IPR010721">
    <property type="entry name" value="UstE-like"/>
</dbReference>
<protein>
    <recommendedName>
        <fullName evidence="4">Steroid 5-alpha reductase C-terminal domain-containing protein</fullName>
    </recommendedName>
</protein>
<accession>A0ABQ9NU58</accession>
<keyword evidence="3" id="KW-1185">Reference proteome</keyword>
<evidence type="ECO:0008006" key="4">
    <source>
        <dbReference type="Google" id="ProtNLM"/>
    </source>
</evidence>
<feature type="transmembrane region" description="Helical" evidence="1">
    <location>
        <begin position="54"/>
        <end position="71"/>
    </location>
</feature>